<dbReference type="EMBL" id="CAKKLH010000330">
    <property type="protein sequence ID" value="CAH0112728.1"/>
    <property type="molecule type" value="Genomic_DNA"/>
</dbReference>
<evidence type="ECO:0000313" key="1">
    <source>
        <dbReference type="EMBL" id="CAH0112728.1"/>
    </source>
</evidence>
<evidence type="ECO:0000313" key="2">
    <source>
        <dbReference type="Proteomes" id="UP000789390"/>
    </source>
</evidence>
<dbReference type="OrthoDB" id="6399450at2759"/>
<keyword evidence="2" id="KW-1185">Reference proteome</keyword>
<protein>
    <submittedName>
        <fullName evidence="1">Uncharacterized protein</fullName>
    </submittedName>
</protein>
<sequence length="159" mass="18128">MLSIKDISINDDSEVNKKDIIYSSFPQLTYAYQDFPIHTNKLTPETRLNIDVLGVFKRWVTTNEDMEVIAANYEKLIIDVGNAIEQIGLVVSLQQCQTLISIKGVRVELVEYTGALSYRRFRDSIVTVGKNCPESPEKEKILAWIEHNNEFCDEAVSEP</sequence>
<name>A0A8J2S138_9CRUS</name>
<accession>A0A8J2S138</accession>
<reference evidence="1" key="1">
    <citation type="submission" date="2021-11" db="EMBL/GenBank/DDBJ databases">
        <authorList>
            <person name="Schell T."/>
        </authorList>
    </citation>
    <scope>NUCLEOTIDE SEQUENCE</scope>
    <source>
        <strain evidence="1">M5</strain>
    </source>
</reference>
<proteinExistence type="predicted"/>
<organism evidence="1 2">
    <name type="scientific">Daphnia galeata</name>
    <dbReference type="NCBI Taxonomy" id="27404"/>
    <lineage>
        <taxon>Eukaryota</taxon>
        <taxon>Metazoa</taxon>
        <taxon>Ecdysozoa</taxon>
        <taxon>Arthropoda</taxon>
        <taxon>Crustacea</taxon>
        <taxon>Branchiopoda</taxon>
        <taxon>Diplostraca</taxon>
        <taxon>Cladocera</taxon>
        <taxon>Anomopoda</taxon>
        <taxon>Daphniidae</taxon>
        <taxon>Daphnia</taxon>
    </lineage>
</organism>
<dbReference type="Proteomes" id="UP000789390">
    <property type="component" value="Unassembled WGS sequence"/>
</dbReference>
<gene>
    <name evidence="1" type="ORF">DGAL_LOCUS16503</name>
</gene>
<dbReference type="AlphaFoldDB" id="A0A8J2S138"/>
<comment type="caution">
    <text evidence="1">The sequence shown here is derived from an EMBL/GenBank/DDBJ whole genome shotgun (WGS) entry which is preliminary data.</text>
</comment>